<feature type="domain" description="Leucine-binding protein" evidence="4">
    <location>
        <begin position="35"/>
        <end position="386"/>
    </location>
</feature>
<comment type="caution">
    <text evidence="5">The sequence shown here is derived from an EMBL/GenBank/DDBJ whole genome shotgun (WGS) entry which is preliminary data.</text>
</comment>
<evidence type="ECO:0000256" key="2">
    <source>
        <dbReference type="ARBA" id="ARBA00022729"/>
    </source>
</evidence>
<dbReference type="PANTHER" id="PTHR47235">
    <property type="entry name" value="BLR6548 PROTEIN"/>
    <property type="match status" value="1"/>
</dbReference>
<dbReference type="EMBL" id="WQNE01000025">
    <property type="protein sequence ID" value="MVT76500.1"/>
    <property type="molecule type" value="Genomic_DNA"/>
</dbReference>
<protein>
    <submittedName>
        <fullName evidence="5">ABC transporter substrate-binding protein</fullName>
    </submittedName>
</protein>
<evidence type="ECO:0000256" key="1">
    <source>
        <dbReference type="ARBA" id="ARBA00010062"/>
    </source>
</evidence>
<dbReference type="PANTHER" id="PTHR47235:SF1">
    <property type="entry name" value="BLR6548 PROTEIN"/>
    <property type="match status" value="1"/>
</dbReference>
<dbReference type="SUPFAM" id="SSF53822">
    <property type="entry name" value="Periplasmic binding protein-like I"/>
    <property type="match status" value="1"/>
</dbReference>
<dbReference type="Gene3D" id="3.40.50.2300">
    <property type="match status" value="2"/>
</dbReference>
<proteinExistence type="inferred from homology"/>
<dbReference type="RefSeq" id="WP_157333060.1">
    <property type="nucleotide sequence ID" value="NZ_JANADL010000056.1"/>
</dbReference>
<accession>A0A844TPN2</accession>
<feature type="chain" id="PRO_5032783765" evidence="3">
    <location>
        <begin position="23"/>
        <end position="399"/>
    </location>
</feature>
<keyword evidence="2 3" id="KW-0732">Signal</keyword>
<keyword evidence="6" id="KW-1185">Reference proteome</keyword>
<dbReference type="InterPro" id="IPR028082">
    <property type="entry name" value="Peripla_BP_I"/>
</dbReference>
<evidence type="ECO:0000259" key="4">
    <source>
        <dbReference type="Pfam" id="PF13458"/>
    </source>
</evidence>
<dbReference type="OrthoDB" id="9791590at2"/>
<gene>
    <name evidence="5" type="ORF">GPL20_26250</name>
</gene>
<dbReference type="CDD" id="cd06343">
    <property type="entry name" value="PBP1_ABC_ligand_binding-like"/>
    <property type="match status" value="1"/>
</dbReference>
<sequence>MTRPLILVALSLSIIGLLPATAADKKYGPGVTDTEIKLGQTMPYSGPLSSLSRFGRVEAAYLNKINAAGGINGRKVTLISLDDAFSPGKTVQQTRKLVEDDDVLAIVGSVGTPTNLAIAKYLNAKAVPQILVLASTPKLDDPQNLPWTTTFMMPQPVETRIYAEYLLKSKPDAKVAVIYQNDDLGKGNLDGFKAALGSRALSMVVAEAAYDIMDPTVDSQVLVLKASGADTLFHASNARFAAQAIRKAHELRWNVQHVLLSGVSNISTVLRPAGLAAAKGAVSAFWLKTSEDPMWDDDAGMLEYRAFMKEWAPNDDIQESIFPYAAAQMIVEVLKKCGDDLSRENLIRQATNIQGVQLPTFLPGLTINVTPTDRIGWRKARMARFDGSRWVLFDDFAGN</sequence>
<dbReference type="Pfam" id="PF13458">
    <property type="entry name" value="Peripla_BP_6"/>
    <property type="match status" value="1"/>
</dbReference>
<dbReference type="Proteomes" id="UP000449969">
    <property type="component" value="Unassembled WGS sequence"/>
</dbReference>
<feature type="signal peptide" evidence="3">
    <location>
        <begin position="1"/>
        <end position="22"/>
    </location>
</feature>
<comment type="similarity">
    <text evidence="1">Belongs to the leucine-binding protein family.</text>
</comment>
<name>A0A844TPN2_9BRAD</name>
<organism evidence="5 6">
    <name type="scientific">Bradyrhizobium cajani</name>
    <dbReference type="NCBI Taxonomy" id="1928661"/>
    <lineage>
        <taxon>Bacteria</taxon>
        <taxon>Pseudomonadati</taxon>
        <taxon>Pseudomonadota</taxon>
        <taxon>Alphaproteobacteria</taxon>
        <taxon>Hyphomicrobiales</taxon>
        <taxon>Nitrobacteraceae</taxon>
        <taxon>Bradyrhizobium</taxon>
    </lineage>
</organism>
<evidence type="ECO:0000256" key="3">
    <source>
        <dbReference type="SAM" id="SignalP"/>
    </source>
</evidence>
<evidence type="ECO:0000313" key="6">
    <source>
        <dbReference type="Proteomes" id="UP000449969"/>
    </source>
</evidence>
<dbReference type="InterPro" id="IPR028081">
    <property type="entry name" value="Leu-bd"/>
</dbReference>
<dbReference type="AlphaFoldDB" id="A0A844TPN2"/>
<reference evidence="5 6" key="1">
    <citation type="submission" date="2019-12" db="EMBL/GenBank/DDBJ databases">
        <title>Draft genome sequences Bradyrhizobium cajani AMBPC1010, Bradyrhizobium pachyrhizi AMBPC1040 and Bradyrhizobium yuanmingense ALSPC3051, three plant growth promoting strains isolated from nodules of Cajanus cajan L. in Dominican Republic.</title>
        <authorList>
            <person name="Flores-Felix J.D."/>
            <person name="Araujo J."/>
            <person name="Diaz-Alcantara C."/>
            <person name="Gonzalez-Andres F."/>
            <person name="Velazquez E."/>
        </authorList>
    </citation>
    <scope>NUCLEOTIDE SEQUENCE [LARGE SCALE GENOMIC DNA]</scope>
    <source>
        <strain evidence="5 6">1010</strain>
    </source>
</reference>
<evidence type="ECO:0000313" key="5">
    <source>
        <dbReference type="EMBL" id="MVT76500.1"/>
    </source>
</evidence>